<feature type="compositionally biased region" description="Polar residues" evidence="1">
    <location>
        <begin position="193"/>
        <end position="203"/>
    </location>
</feature>
<proteinExistence type="predicted"/>
<dbReference type="RefSeq" id="WP_146977245.1">
    <property type="nucleotide sequence ID" value="NZ_VOSL01000145.1"/>
</dbReference>
<organism evidence="3 4">
    <name type="scientific">Lujinxingia vulgaris</name>
    <dbReference type="NCBI Taxonomy" id="2600176"/>
    <lineage>
        <taxon>Bacteria</taxon>
        <taxon>Deltaproteobacteria</taxon>
        <taxon>Bradymonadales</taxon>
        <taxon>Lujinxingiaceae</taxon>
        <taxon>Lujinxingia</taxon>
    </lineage>
</organism>
<feature type="signal peptide" evidence="2">
    <location>
        <begin position="1"/>
        <end position="32"/>
    </location>
</feature>
<dbReference type="AlphaFoldDB" id="A0A5C6WZE6"/>
<evidence type="ECO:0000256" key="1">
    <source>
        <dbReference type="SAM" id="MobiDB-lite"/>
    </source>
</evidence>
<evidence type="ECO:0008006" key="5">
    <source>
        <dbReference type="Google" id="ProtNLM"/>
    </source>
</evidence>
<dbReference type="OrthoDB" id="5483828at2"/>
<gene>
    <name evidence="3" type="ORF">FRC96_20065</name>
</gene>
<comment type="caution">
    <text evidence="3">The sequence shown here is derived from an EMBL/GenBank/DDBJ whole genome shotgun (WGS) entry which is preliminary data.</text>
</comment>
<name>A0A5C6WZE6_9DELT</name>
<evidence type="ECO:0000313" key="4">
    <source>
        <dbReference type="Proteomes" id="UP000321046"/>
    </source>
</evidence>
<dbReference type="SUPFAM" id="SSF56935">
    <property type="entry name" value="Porins"/>
    <property type="match status" value="1"/>
</dbReference>
<reference evidence="3 4" key="1">
    <citation type="submission" date="2019-08" db="EMBL/GenBank/DDBJ databases">
        <title>Bradymonadales sp. TMQ2.</title>
        <authorList>
            <person name="Liang Q."/>
        </authorList>
    </citation>
    <scope>NUCLEOTIDE SEQUENCE [LARGE SCALE GENOMIC DNA]</scope>
    <source>
        <strain evidence="3 4">TMQ2</strain>
    </source>
</reference>
<feature type="compositionally biased region" description="Low complexity" evidence="1">
    <location>
        <begin position="168"/>
        <end position="191"/>
    </location>
</feature>
<feature type="compositionally biased region" description="Acidic residues" evidence="1">
    <location>
        <begin position="212"/>
        <end position="221"/>
    </location>
</feature>
<sequence length="479" mass="52712">MKIVKRKKTSWQTLAAILAWAAVMLLASVATAQGRGDDDETTRVTLTEIPGGGTARLIMELRDISGLDVRDADWFANQVRGRAFRIDGIAERSSDMMWVMRGGSIAVVIHLVEYDAQEYRVQFITAESGTPEHQFPIDRSEEGLNRTGARMIRAELERFLGIGGAPVAQQAPQPQESQPQEAQAETPQAEPDSGQQSQPQAETPQARAEVAPVEEDLDSADPEAMRRRAAAEEQALLEALSRNWLWVRGYGRMFRKDFMVAGESAIFSYKSASFPGFELDVEAFPFGRTNPEMVAAGFYVNYSHGFDGLNIVTEDETGVSEQTVSLQSMVLEGGAIYRLDSPLDNSNRQLRFKLGARYDSFSATENPILPSTSVISLVVGTRLVLPVIVEEFAVTAGVDVAPVSVFRNGAEVFGTDSFSYGFGTELGFVYEFMDNLFMSGSYGFRITRSDFTGQGESEFAESDAFDMNQGLKVGVVYQY</sequence>
<dbReference type="EMBL" id="VOSL01000145">
    <property type="protein sequence ID" value="TXD31771.1"/>
    <property type="molecule type" value="Genomic_DNA"/>
</dbReference>
<accession>A0A5C6WZE6</accession>
<protein>
    <recommendedName>
        <fullName evidence="5">Outer membrane protein beta-barrel domain-containing protein</fullName>
    </recommendedName>
</protein>
<evidence type="ECO:0000313" key="3">
    <source>
        <dbReference type="EMBL" id="TXD31771.1"/>
    </source>
</evidence>
<keyword evidence="2" id="KW-0732">Signal</keyword>
<feature type="chain" id="PRO_5023077813" description="Outer membrane protein beta-barrel domain-containing protein" evidence="2">
    <location>
        <begin position="33"/>
        <end position="479"/>
    </location>
</feature>
<dbReference type="Proteomes" id="UP000321046">
    <property type="component" value="Unassembled WGS sequence"/>
</dbReference>
<feature type="region of interest" description="Disordered" evidence="1">
    <location>
        <begin position="168"/>
        <end position="227"/>
    </location>
</feature>
<evidence type="ECO:0000256" key="2">
    <source>
        <dbReference type="SAM" id="SignalP"/>
    </source>
</evidence>